<comment type="caution">
    <text evidence="2">The sequence shown here is derived from an EMBL/GenBank/DDBJ whole genome shotgun (WGS) entry which is preliminary data.</text>
</comment>
<protein>
    <submittedName>
        <fullName evidence="2">Abortive infection phage resistance protein</fullName>
    </submittedName>
</protein>
<name>A0ABQ2R3W4_9ACTN</name>
<dbReference type="RefSeq" id="WP_189248164.1">
    <property type="nucleotide sequence ID" value="NZ_BMQJ01000010.1"/>
</dbReference>
<accession>A0ABQ2R3W4</accession>
<gene>
    <name evidence="2" type="primary">abiR</name>
    <name evidence="2" type="ORF">GCM10010140_42070</name>
</gene>
<dbReference type="EMBL" id="BMQJ01000010">
    <property type="protein sequence ID" value="GGQ07428.1"/>
    <property type="molecule type" value="Genomic_DNA"/>
</dbReference>
<evidence type="ECO:0000313" key="3">
    <source>
        <dbReference type="Proteomes" id="UP000611554"/>
    </source>
</evidence>
<keyword evidence="3" id="KW-1185">Reference proteome</keyword>
<evidence type="ECO:0000313" key="2">
    <source>
        <dbReference type="EMBL" id="GGQ07428.1"/>
    </source>
</evidence>
<dbReference type="Pfam" id="PF10592">
    <property type="entry name" value="AIPR"/>
    <property type="match status" value="1"/>
</dbReference>
<feature type="domain" description="Abortive phage infection protein C-terminal" evidence="1">
    <location>
        <begin position="243"/>
        <end position="471"/>
    </location>
</feature>
<sequence>MQSEIPREIRQVRQALKNEFTGLIDMSDVDSSPSHLEQHFLSRALAAIVCRKLLGCDSATAAACIVDGKDDLGIDAIAVSESSLKIWLIQSKWSDAGKERFGVAEVLKFREGLEALDRKQYGYFNTKVQDLADQLKAVWGHAGLSVTMVVVTMGEGVLHPDVITRFEKMKADFNGLDEVLSYEVRGLSKVWQIVKEDQVAPSADLEAQLTEWIHLAGPFEAFQGRVPVENVSEWFEQHKERLFEQNIRKNLGLTKVNQGLVETLISRPDDFWYFNNGITVLCRTAERKGGSYSTRLPLTLALESASVVNGAQTVAAIHAAMQKDPEKVSEAFVTVKVVTTKNCPDDFGQEVTRATNTQNQVVSRDFVALDRAQWAIRLDFTLSLGLEYTFKRGEDDPAEDAGCSVVQAALALACAHGNSELAVRAKQNRDLLWDFGPKGAYEILFGQTPPSAFQIWRSVLIFRRIQAALKTERTGLEGRARVIADYGDLLAVHLVFRQLDLEFIDEPDVDWDPVLDTAWDLTGPTLSWLIHHVDATFGPTSFVSSTFANPDRCKLLVQRVLASLATGAGVPELPADYFPVPAPAKQRRRNAVPTLVDAGAIADGETLYFQFGNTREKEALTPWLSEHPEARNATWVNHRTKPLLWEYDGKTYSPTGLVAEIWKQAGWDDHPVAVQGPSRWTPRGRENLWELAKEIQDREEGLF</sequence>
<organism evidence="2 3">
    <name type="scientific">Streptosporangium pseudovulgare</name>
    <dbReference type="NCBI Taxonomy" id="35765"/>
    <lineage>
        <taxon>Bacteria</taxon>
        <taxon>Bacillati</taxon>
        <taxon>Actinomycetota</taxon>
        <taxon>Actinomycetes</taxon>
        <taxon>Streptosporangiales</taxon>
        <taxon>Streptosporangiaceae</taxon>
        <taxon>Streptosporangium</taxon>
    </lineage>
</organism>
<dbReference type="InterPro" id="IPR018891">
    <property type="entry name" value="AIPR_C"/>
</dbReference>
<evidence type="ECO:0000259" key="1">
    <source>
        <dbReference type="Pfam" id="PF10592"/>
    </source>
</evidence>
<proteinExistence type="predicted"/>
<dbReference type="Proteomes" id="UP000611554">
    <property type="component" value="Unassembled WGS sequence"/>
</dbReference>
<reference evidence="3" key="1">
    <citation type="journal article" date="2019" name="Int. J. Syst. Evol. Microbiol.">
        <title>The Global Catalogue of Microorganisms (GCM) 10K type strain sequencing project: providing services to taxonomists for standard genome sequencing and annotation.</title>
        <authorList>
            <consortium name="The Broad Institute Genomics Platform"/>
            <consortium name="The Broad Institute Genome Sequencing Center for Infectious Disease"/>
            <person name="Wu L."/>
            <person name="Ma J."/>
        </authorList>
    </citation>
    <scope>NUCLEOTIDE SEQUENCE [LARGE SCALE GENOMIC DNA]</scope>
    <source>
        <strain evidence="3">JCM 3115</strain>
    </source>
</reference>